<reference evidence="1" key="2">
    <citation type="submission" date="2017-12" db="EMBL/GenBank/DDBJ databases">
        <title>Coralsnake Venomics: Analyses of Venom Gland Transcriptomes and Proteomes of Six Brazilian Taxa.</title>
        <authorList>
            <person name="Aird S.D."/>
            <person name="Jorge da Silva N."/>
            <person name="Qiu L."/>
            <person name="Villar-Briones A."/>
            <person name="Aparecida-Saddi V."/>
            <person name="Campos-Telles M.P."/>
            <person name="Grau M."/>
            <person name="Mikheyev A.S."/>
        </authorList>
    </citation>
    <scope>NUCLEOTIDE SEQUENCE</scope>
    <source>
        <tissue evidence="1">Venom_gland</tissue>
    </source>
</reference>
<reference evidence="1" key="1">
    <citation type="submission" date="2017-07" db="EMBL/GenBank/DDBJ databases">
        <authorList>
            <person name="Mikheyev A."/>
            <person name="Grau M."/>
        </authorList>
    </citation>
    <scope>NUCLEOTIDE SEQUENCE</scope>
    <source>
        <tissue evidence="1">Venom_gland</tissue>
    </source>
</reference>
<accession>A0A2H6N4A2</accession>
<sequence>MSVGFLHPLENTTALPNSPPFKACFSGTPVLGLFIRLPLKMFHPPPCRARLAPDCRQLFISRSSEGASVHRRHIMYHWLDTAERRVSSLATWDSLSQQHFWVFLKQPRRLERAWGILSSPFLVFPMPHRGSLLLHPQILHRGTAWLLRL</sequence>
<dbReference type="EMBL" id="IACI01033998">
    <property type="protein sequence ID" value="LAA22038.1"/>
    <property type="molecule type" value="Transcribed_RNA"/>
</dbReference>
<proteinExistence type="predicted"/>
<dbReference type="AlphaFoldDB" id="A0A2H6N4A2"/>
<name>A0A2H6N4A2_9SAUR</name>
<organism evidence="1">
    <name type="scientific">Micrurus carvalhoi</name>
    <dbReference type="NCBI Taxonomy" id="3147026"/>
    <lineage>
        <taxon>Eukaryota</taxon>
        <taxon>Metazoa</taxon>
        <taxon>Chordata</taxon>
        <taxon>Craniata</taxon>
        <taxon>Vertebrata</taxon>
        <taxon>Euteleostomi</taxon>
        <taxon>Lepidosauria</taxon>
        <taxon>Squamata</taxon>
        <taxon>Bifurcata</taxon>
        <taxon>Unidentata</taxon>
        <taxon>Episquamata</taxon>
        <taxon>Toxicofera</taxon>
        <taxon>Serpentes</taxon>
        <taxon>Colubroidea</taxon>
        <taxon>Elapidae</taxon>
        <taxon>Elapinae</taxon>
        <taxon>Micrurus</taxon>
    </lineage>
</organism>
<evidence type="ECO:0000313" key="1">
    <source>
        <dbReference type="EMBL" id="LAA22038.1"/>
    </source>
</evidence>
<protein>
    <submittedName>
        <fullName evidence="1">Uncharacterized protein</fullName>
    </submittedName>
</protein>